<reference evidence="1 2" key="1">
    <citation type="submission" date="2023-04" db="EMBL/GenBank/DDBJ databases">
        <title>Ectobacillus antri isolated from activated sludge.</title>
        <authorList>
            <person name="Yan P."/>
            <person name="Liu X."/>
        </authorList>
    </citation>
    <scope>NUCLEOTIDE SEQUENCE [LARGE SCALE GENOMIC DNA]</scope>
    <source>
        <strain evidence="1 2">C18H</strain>
    </source>
</reference>
<comment type="caution">
    <text evidence="1">The sequence shown here is derived from an EMBL/GenBank/DDBJ whole genome shotgun (WGS) entry which is preliminary data.</text>
</comment>
<gene>
    <name evidence="1" type="ORF">P6P90_01695</name>
</gene>
<dbReference type="EMBL" id="JARULN010000001">
    <property type="protein sequence ID" value="MDG5752713.1"/>
    <property type="molecule type" value="Genomic_DNA"/>
</dbReference>
<organism evidence="1 2">
    <name type="scientific">Ectobacillus antri</name>
    <dbReference type="NCBI Taxonomy" id="2486280"/>
    <lineage>
        <taxon>Bacteria</taxon>
        <taxon>Bacillati</taxon>
        <taxon>Bacillota</taxon>
        <taxon>Bacilli</taxon>
        <taxon>Bacillales</taxon>
        <taxon>Bacillaceae</taxon>
        <taxon>Ectobacillus</taxon>
    </lineage>
</organism>
<accession>A0ABT6H0L0</accession>
<proteinExistence type="predicted"/>
<evidence type="ECO:0000313" key="2">
    <source>
        <dbReference type="Proteomes" id="UP001218246"/>
    </source>
</evidence>
<name>A0ABT6H0L0_9BACI</name>
<dbReference type="Proteomes" id="UP001218246">
    <property type="component" value="Unassembled WGS sequence"/>
</dbReference>
<evidence type="ECO:0000313" key="1">
    <source>
        <dbReference type="EMBL" id="MDG5752713.1"/>
    </source>
</evidence>
<keyword evidence="2" id="KW-1185">Reference proteome</keyword>
<protein>
    <submittedName>
        <fullName evidence="1">Uncharacterized protein</fullName>
    </submittedName>
</protein>
<sequence>MLLAILFVSVSMIGVLGYYMFIRSFKSNVLVFDKGSFNNSRFLVCPKCGQAQARNGGYQECCRTRL</sequence>